<comment type="caution">
    <text evidence="7">The sequence shown here is derived from an EMBL/GenBank/DDBJ whole genome shotgun (WGS) entry which is preliminary data.</text>
</comment>
<sequence length="544" mass="60598">MRRWILHLLSILALLSLPSIPAMPLHGTKDTPSEGGSLVTDSTETEILVSKDDGFVWKEVAFKMMPLNNNSVGWETESVENKELVPHIWSKQLGLNYFVPICDPSVLAAHLMCRSGGFETFIDMKEVNGSSLANQHFVRMVCRTLASQIEDCRIIPADSCSRLAEITCGTCGGERSLNFNEELYITSPGYPHRILPLSHCEWRFVSPSSENPIIFAFEDFDLPHDCKVAGVRMGSLLRTGQLLMIGKPHCGEEKPEEYESSSTVAVLRYSSWQGNRAPGSVHFRGFKAKIVGKIIKDEMHLGLALGFTAAAVCILIIIACVYHKRIRKQKKENELRAKLYTHQSFKDDGDDLPDHIYSQLPDPEVKIARTGTRKPLQTIYVKTSDKKPELPPRRSPGWQPQKSERDSAVPSSKKEVSFFIPADFTNRVGTPYEPSSGENSYVLPTPNRLLLVKPCPRMAKLKALLGKKISEPVSDGFLGRNISIRRRNRVGSAPVVSNAVVTPKSKIKEESEYISVMNSGSNSSVPVINLLDCDEDGCKFVREL</sequence>
<dbReference type="OrthoDB" id="10512519at2759"/>
<dbReference type="InterPro" id="IPR000859">
    <property type="entry name" value="CUB_dom"/>
</dbReference>
<keyword evidence="4" id="KW-0472">Membrane</keyword>
<keyword evidence="4" id="KW-0812">Transmembrane</keyword>
<keyword evidence="4" id="KW-1133">Transmembrane helix</keyword>
<evidence type="ECO:0000259" key="6">
    <source>
        <dbReference type="PROSITE" id="PS01180"/>
    </source>
</evidence>
<dbReference type="Pfam" id="PF00431">
    <property type="entry name" value="CUB"/>
    <property type="match status" value="1"/>
</dbReference>
<accession>A0A1D1V9F6</accession>
<organism evidence="7 8">
    <name type="scientific">Ramazzottius varieornatus</name>
    <name type="common">Water bear</name>
    <name type="synonym">Tardigrade</name>
    <dbReference type="NCBI Taxonomy" id="947166"/>
    <lineage>
        <taxon>Eukaryota</taxon>
        <taxon>Metazoa</taxon>
        <taxon>Ecdysozoa</taxon>
        <taxon>Tardigrada</taxon>
        <taxon>Eutardigrada</taxon>
        <taxon>Parachela</taxon>
        <taxon>Hypsibioidea</taxon>
        <taxon>Ramazzottiidae</taxon>
        <taxon>Ramazzottius</taxon>
    </lineage>
</organism>
<dbReference type="AlphaFoldDB" id="A0A1D1V9F6"/>
<gene>
    <name evidence="7" type="primary">RvY_09473-1</name>
    <name evidence="7" type="synonym">RvY_09473.1</name>
    <name evidence="7" type="ORF">RvY_09473</name>
</gene>
<feature type="signal peptide" evidence="5">
    <location>
        <begin position="1"/>
        <end position="22"/>
    </location>
</feature>
<dbReference type="Proteomes" id="UP000186922">
    <property type="component" value="Unassembled WGS sequence"/>
</dbReference>
<evidence type="ECO:0000313" key="7">
    <source>
        <dbReference type="EMBL" id="GAU98309.1"/>
    </source>
</evidence>
<evidence type="ECO:0000256" key="5">
    <source>
        <dbReference type="SAM" id="SignalP"/>
    </source>
</evidence>
<feature type="compositionally biased region" description="Basic and acidic residues" evidence="3">
    <location>
        <begin position="383"/>
        <end position="392"/>
    </location>
</feature>
<dbReference type="Gene3D" id="2.60.120.290">
    <property type="entry name" value="Spermadhesin, CUB domain"/>
    <property type="match status" value="1"/>
</dbReference>
<feature type="compositionally biased region" description="Basic and acidic residues" evidence="3">
    <location>
        <begin position="402"/>
        <end position="412"/>
    </location>
</feature>
<dbReference type="InterPro" id="IPR035914">
    <property type="entry name" value="Sperma_CUB_dom_sf"/>
</dbReference>
<dbReference type="SMART" id="SM00042">
    <property type="entry name" value="CUB"/>
    <property type="match status" value="1"/>
</dbReference>
<keyword evidence="1" id="KW-1015">Disulfide bond</keyword>
<reference evidence="7 8" key="1">
    <citation type="journal article" date="2016" name="Nat. Commun.">
        <title>Extremotolerant tardigrade genome and improved radiotolerance of human cultured cells by tardigrade-unique protein.</title>
        <authorList>
            <person name="Hashimoto T."/>
            <person name="Horikawa D.D."/>
            <person name="Saito Y."/>
            <person name="Kuwahara H."/>
            <person name="Kozuka-Hata H."/>
            <person name="Shin-I T."/>
            <person name="Minakuchi Y."/>
            <person name="Ohishi K."/>
            <person name="Motoyama A."/>
            <person name="Aizu T."/>
            <person name="Enomoto A."/>
            <person name="Kondo K."/>
            <person name="Tanaka S."/>
            <person name="Hara Y."/>
            <person name="Koshikawa S."/>
            <person name="Sagara H."/>
            <person name="Miura T."/>
            <person name="Yokobori S."/>
            <person name="Miyagawa K."/>
            <person name="Suzuki Y."/>
            <person name="Kubo T."/>
            <person name="Oyama M."/>
            <person name="Kohara Y."/>
            <person name="Fujiyama A."/>
            <person name="Arakawa K."/>
            <person name="Katayama T."/>
            <person name="Toyoda A."/>
            <person name="Kunieda T."/>
        </authorList>
    </citation>
    <scope>NUCLEOTIDE SEQUENCE [LARGE SCALE GENOMIC DNA]</scope>
    <source>
        <strain evidence="7 8">YOKOZUNA-1</strain>
    </source>
</reference>
<evidence type="ECO:0000256" key="1">
    <source>
        <dbReference type="ARBA" id="ARBA00023157"/>
    </source>
</evidence>
<comment type="caution">
    <text evidence="2">Lacks conserved residue(s) required for the propagation of feature annotation.</text>
</comment>
<keyword evidence="8" id="KW-1185">Reference proteome</keyword>
<name>A0A1D1V9F6_RAMVA</name>
<dbReference type="CDD" id="cd00041">
    <property type="entry name" value="CUB"/>
    <property type="match status" value="1"/>
</dbReference>
<keyword evidence="5" id="KW-0732">Signal</keyword>
<evidence type="ECO:0000256" key="2">
    <source>
        <dbReference type="PROSITE-ProRule" id="PRU00059"/>
    </source>
</evidence>
<feature type="chain" id="PRO_5008898166" description="CUB domain-containing protein" evidence="5">
    <location>
        <begin position="23"/>
        <end position="544"/>
    </location>
</feature>
<dbReference type="SUPFAM" id="SSF49854">
    <property type="entry name" value="Spermadhesin, CUB domain"/>
    <property type="match status" value="1"/>
</dbReference>
<evidence type="ECO:0000256" key="3">
    <source>
        <dbReference type="SAM" id="MobiDB-lite"/>
    </source>
</evidence>
<evidence type="ECO:0000256" key="4">
    <source>
        <dbReference type="SAM" id="Phobius"/>
    </source>
</evidence>
<feature type="domain" description="CUB" evidence="6">
    <location>
        <begin position="171"/>
        <end position="293"/>
    </location>
</feature>
<dbReference type="PROSITE" id="PS01180">
    <property type="entry name" value="CUB"/>
    <property type="match status" value="1"/>
</dbReference>
<proteinExistence type="predicted"/>
<dbReference type="EMBL" id="BDGG01000004">
    <property type="protein sequence ID" value="GAU98309.1"/>
    <property type="molecule type" value="Genomic_DNA"/>
</dbReference>
<feature type="transmembrane region" description="Helical" evidence="4">
    <location>
        <begin position="299"/>
        <end position="322"/>
    </location>
</feature>
<protein>
    <recommendedName>
        <fullName evidence="6">CUB domain-containing protein</fullName>
    </recommendedName>
</protein>
<evidence type="ECO:0000313" key="8">
    <source>
        <dbReference type="Proteomes" id="UP000186922"/>
    </source>
</evidence>
<feature type="region of interest" description="Disordered" evidence="3">
    <location>
        <begin position="378"/>
        <end position="412"/>
    </location>
</feature>